<feature type="compositionally biased region" description="Acidic residues" evidence="1">
    <location>
        <begin position="122"/>
        <end position="141"/>
    </location>
</feature>
<feature type="compositionally biased region" description="Low complexity" evidence="1">
    <location>
        <begin position="66"/>
        <end position="76"/>
    </location>
</feature>
<dbReference type="EMBL" id="MCFG01000812">
    <property type="protein sequence ID" value="ORX42905.1"/>
    <property type="molecule type" value="Genomic_DNA"/>
</dbReference>
<comment type="caution">
    <text evidence="3">The sequence shown here is derived from an EMBL/GenBank/DDBJ whole genome shotgun (WGS) entry which is preliminary data.</text>
</comment>
<feature type="region of interest" description="Disordered" evidence="1">
    <location>
        <begin position="1"/>
        <end position="145"/>
    </location>
</feature>
<organism evidence="3 5">
    <name type="scientific">Anaeromyces robustus</name>
    <dbReference type="NCBI Taxonomy" id="1754192"/>
    <lineage>
        <taxon>Eukaryota</taxon>
        <taxon>Fungi</taxon>
        <taxon>Fungi incertae sedis</taxon>
        <taxon>Chytridiomycota</taxon>
        <taxon>Chytridiomycota incertae sedis</taxon>
        <taxon>Neocallimastigomycetes</taxon>
        <taxon>Neocallimastigales</taxon>
        <taxon>Neocallimastigaceae</taxon>
        <taxon>Anaeromyces</taxon>
    </lineage>
</organism>
<evidence type="ECO:0000256" key="1">
    <source>
        <dbReference type="SAM" id="MobiDB-lite"/>
    </source>
</evidence>
<proteinExistence type="predicted"/>
<evidence type="ECO:0000313" key="4">
    <source>
        <dbReference type="EMBL" id="ORX68865.1"/>
    </source>
</evidence>
<dbReference type="Pfam" id="PF04774">
    <property type="entry name" value="HABP4_PAI-RBP1"/>
    <property type="match status" value="1"/>
</dbReference>
<dbReference type="GO" id="GO:0005737">
    <property type="term" value="C:cytoplasm"/>
    <property type="evidence" value="ECO:0007669"/>
    <property type="project" value="TreeGrafter"/>
</dbReference>
<dbReference type="PANTHER" id="PTHR12299">
    <property type="entry name" value="HYALURONIC ACID-BINDING PROTEIN 4"/>
    <property type="match status" value="1"/>
</dbReference>
<feature type="region of interest" description="Disordered" evidence="1">
    <location>
        <begin position="221"/>
        <end position="260"/>
    </location>
</feature>
<feature type="compositionally biased region" description="Polar residues" evidence="1">
    <location>
        <begin position="239"/>
        <end position="248"/>
    </location>
</feature>
<reference evidence="3 5" key="2">
    <citation type="submission" date="2016-08" db="EMBL/GenBank/DDBJ databases">
        <title>Pervasive Adenine N6-methylation of Active Genes in Fungi.</title>
        <authorList>
            <consortium name="DOE Joint Genome Institute"/>
            <person name="Mondo S.J."/>
            <person name="Dannebaum R.O."/>
            <person name="Kuo R.C."/>
            <person name="Labutti K."/>
            <person name="Haridas S."/>
            <person name="Kuo A."/>
            <person name="Salamov A."/>
            <person name="Ahrendt S.R."/>
            <person name="Lipzen A."/>
            <person name="Sullivan W."/>
            <person name="Andreopoulos W.B."/>
            <person name="Clum A."/>
            <person name="Lindquist E."/>
            <person name="Daum C."/>
            <person name="Ramamoorthy G.K."/>
            <person name="Gryganskyi A."/>
            <person name="Culley D."/>
            <person name="Magnuson J.K."/>
            <person name="James T.Y."/>
            <person name="O'Malley M.A."/>
            <person name="Stajich J.E."/>
            <person name="Spatafora J.W."/>
            <person name="Visel A."/>
            <person name="Grigoriev I.V."/>
        </authorList>
    </citation>
    <scope>NUCLEOTIDE SEQUENCE [LARGE SCALE GENOMIC DNA]</scope>
    <source>
        <strain evidence="3 5">S4</strain>
    </source>
</reference>
<protein>
    <recommendedName>
        <fullName evidence="2">Hyaluronan/mRNA-binding protein domain-containing protein</fullName>
    </recommendedName>
</protein>
<dbReference type="InterPro" id="IPR006861">
    <property type="entry name" value="HABP4_PAIRBP1-bd"/>
</dbReference>
<evidence type="ECO:0000259" key="2">
    <source>
        <dbReference type="SMART" id="SM01233"/>
    </source>
</evidence>
<dbReference type="GO" id="GO:0003723">
    <property type="term" value="F:RNA binding"/>
    <property type="evidence" value="ECO:0007669"/>
    <property type="project" value="InterPro"/>
</dbReference>
<gene>
    <name evidence="4" type="ORF">BCR32DRAFT_297474</name>
    <name evidence="3" type="ORF">BCR32DRAFT_298693</name>
</gene>
<accession>A0A1Y1UXD2</accession>
<evidence type="ECO:0000313" key="3">
    <source>
        <dbReference type="EMBL" id="ORX42905.1"/>
    </source>
</evidence>
<dbReference type="STRING" id="1754192.A0A1Y1UXD2"/>
<name>A0A1Y1UXD2_9FUNG</name>
<feature type="domain" description="Hyaluronan/mRNA-binding protein" evidence="2">
    <location>
        <begin position="90"/>
        <end position="177"/>
    </location>
</feature>
<dbReference type="OrthoDB" id="5390558at2759"/>
<sequence>MTDVRSKNPFDLLGEEEEATQTTTKLTRNEKKVIKNNTYVDNSRATPGENRLRNDYPKRGGFAGKSSRPARSSEGSSNRRRGGRGEYKGRGREFDRHSGSARRDSQKKDVAGKGSWGKPTENLEEVVEVEQENNANGEEEVKETKPEEKLMTLNDYLASQAKKAIVNENTIRTANEGVDESKWGETVELSKDEEAYFVGKGNEKSHRVKKQKEKTYVYEIEQRFNDGRRGRGGRQNRGSNSKRPTSKVNVDDTNDFPSLK</sequence>
<feature type="compositionally biased region" description="Polar residues" evidence="1">
    <location>
        <begin position="35"/>
        <end position="45"/>
    </location>
</feature>
<feature type="compositionally biased region" description="Basic and acidic residues" evidence="1">
    <location>
        <begin position="83"/>
        <end position="111"/>
    </location>
</feature>
<dbReference type="SMART" id="SM01233">
    <property type="entry name" value="HABP4_PAI-RBP1"/>
    <property type="match status" value="1"/>
</dbReference>
<dbReference type="InterPro" id="IPR039764">
    <property type="entry name" value="HABP4/SERBP1-like"/>
</dbReference>
<reference evidence="3 5" key="1">
    <citation type="submission" date="2016-08" db="EMBL/GenBank/DDBJ databases">
        <title>A Parts List for Fungal Cellulosomes Revealed by Comparative Genomics.</title>
        <authorList>
            <consortium name="DOE Joint Genome Institute"/>
            <person name="Haitjema C.H."/>
            <person name="Gilmore S.P."/>
            <person name="Henske J.K."/>
            <person name="Solomon K.V."/>
            <person name="De Groot R."/>
            <person name="Kuo A."/>
            <person name="Mondo S.J."/>
            <person name="Salamov A.A."/>
            <person name="Labutti K."/>
            <person name="Zhao Z."/>
            <person name="Chiniquy J."/>
            <person name="Barry K."/>
            <person name="Brewer H.M."/>
            <person name="Purvine S.O."/>
            <person name="Wright A.T."/>
            <person name="Boxma B."/>
            <person name="Van Alen T."/>
            <person name="Hackstein J.H."/>
            <person name="Baker S.E."/>
            <person name="Grigoriev I.V."/>
            <person name="O'Malley M.A."/>
        </authorList>
    </citation>
    <scope>NUCLEOTIDE SEQUENCE [LARGE SCALE GENOMIC DNA]</scope>
    <source>
        <strain evidence="3 5">S4</strain>
    </source>
</reference>
<dbReference type="EMBL" id="MCFG01000423">
    <property type="protein sequence ID" value="ORX68865.1"/>
    <property type="molecule type" value="Genomic_DNA"/>
</dbReference>
<dbReference type="GO" id="GO:0005634">
    <property type="term" value="C:nucleus"/>
    <property type="evidence" value="ECO:0007669"/>
    <property type="project" value="TreeGrafter"/>
</dbReference>
<dbReference type="AlphaFoldDB" id="A0A1Y1UXD2"/>
<evidence type="ECO:0000313" key="5">
    <source>
        <dbReference type="Proteomes" id="UP000193944"/>
    </source>
</evidence>
<keyword evidence="5" id="KW-1185">Reference proteome</keyword>
<dbReference type="Gene3D" id="6.10.140.1040">
    <property type="match status" value="1"/>
</dbReference>
<dbReference type="Proteomes" id="UP000193944">
    <property type="component" value="Unassembled WGS sequence"/>
</dbReference>
<dbReference type="PANTHER" id="PTHR12299:SF17">
    <property type="entry name" value="AT19571P-RELATED"/>
    <property type="match status" value="1"/>
</dbReference>